<name>A0A1J5B876_9BACT</name>
<reference evidence="1 2" key="1">
    <citation type="journal article" date="2016" name="Environ. Microbiol.">
        <title>Genomic resolution of a cold subsurface aquifer community provides metabolic insights for novel microbes adapted to high CO concentrations.</title>
        <authorList>
            <person name="Probst A.J."/>
            <person name="Castelle C.J."/>
            <person name="Singh A."/>
            <person name="Brown C.T."/>
            <person name="Anantharaman K."/>
            <person name="Sharon I."/>
            <person name="Hug L.A."/>
            <person name="Burstein D."/>
            <person name="Emerson J.B."/>
            <person name="Thomas B.C."/>
            <person name="Banfield J.F."/>
        </authorList>
    </citation>
    <scope>NUCLEOTIDE SEQUENCE [LARGE SCALE GENOMIC DNA]</scope>
    <source>
        <strain evidence="1">CG2_30_44_31</strain>
    </source>
</reference>
<evidence type="ECO:0000313" key="1">
    <source>
        <dbReference type="EMBL" id="OIP03094.1"/>
    </source>
</evidence>
<comment type="caution">
    <text evidence="1">The sequence shown here is derived from an EMBL/GenBank/DDBJ whole genome shotgun (WGS) entry which is preliminary data.</text>
</comment>
<dbReference type="AlphaFoldDB" id="A0A1J5B876"/>
<accession>A0A1J5B876</accession>
<organism evidence="1 2">
    <name type="scientific">Candidatus Beckwithbacteria bacterium CG2_30_44_31</name>
    <dbReference type="NCBI Taxonomy" id="1805035"/>
    <lineage>
        <taxon>Bacteria</taxon>
        <taxon>Candidatus Beckwithiibacteriota</taxon>
    </lineage>
</organism>
<proteinExistence type="predicted"/>
<sequence>MTQVSPDTMIRDQAAYSFRRSPEAIRALRWFKDSPQEFEKICQEFDEIIKNMNFILKGDESINQNNFGAVARLKEGMVNRLPSLVELAELVGKDKNINVLEQVMKTFTEVGAGLGEGGKWSWAREELPRVMASGLLIEAYGNYLAQGHGSEAVKRDFVLGFEETGWAFARNSGIMQDVKPWMLEEADGFSPNVRKEL</sequence>
<dbReference type="EMBL" id="MNXQ01000048">
    <property type="protein sequence ID" value="OIP03094.1"/>
    <property type="molecule type" value="Genomic_DNA"/>
</dbReference>
<dbReference type="Proteomes" id="UP000183605">
    <property type="component" value="Unassembled WGS sequence"/>
</dbReference>
<evidence type="ECO:0000313" key="2">
    <source>
        <dbReference type="Proteomes" id="UP000183605"/>
    </source>
</evidence>
<protein>
    <submittedName>
        <fullName evidence="1">Uncharacterized protein</fullName>
    </submittedName>
</protein>
<gene>
    <name evidence="1" type="ORF">AUK18_02570</name>
</gene>